<feature type="binding site" evidence="7">
    <location>
        <position position="212"/>
    </location>
    <ligand>
        <name>Zn(2+)</name>
        <dbReference type="ChEBI" id="CHEBI:29105"/>
    </ligand>
</feature>
<dbReference type="PANTHER" id="PTHR45833">
    <property type="entry name" value="METHIONINE SYNTHASE"/>
    <property type="match status" value="1"/>
</dbReference>
<evidence type="ECO:0000256" key="3">
    <source>
        <dbReference type="ARBA" id="ARBA00022679"/>
    </source>
</evidence>
<dbReference type="GO" id="GO:0032259">
    <property type="term" value="P:methylation"/>
    <property type="evidence" value="ECO:0007669"/>
    <property type="project" value="UniProtKB-KW"/>
</dbReference>
<evidence type="ECO:0000313" key="10">
    <source>
        <dbReference type="EMBL" id="ASJ75598.1"/>
    </source>
</evidence>
<dbReference type="PROSITE" id="PS50970">
    <property type="entry name" value="HCY"/>
    <property type="match status" value="1"/>
</dbReference>
<feature type="region of interest" description="Disordered" evidence="8">
    <location>
        <begin position="332"/>
        <end position="353"/>
    </location>
</feature>
<dbReference type="OrthoDB" id="9803687at2"/>
<feature type="binding site" evidence="7">
    <location>
        <position position="283"/>
    </location>
    <ligand>
        <name>Zn(2+)</name>
        <dbReference type="ChEBI" id="CHEBI:29105"/>
    </ligand>
</feature>
<dbReference type="GO" id="GO:0005829">
    <property type="term" value="C:cytosol"/>
    <property type="evidence" value="ECO:0007669"/>
    <property type="project" value="TreeGrafter"/>
</dbReference>
<feature type="binding site" evidence="7">
    <location>
        <position position="282"/>
    </location>
    <ligand>
        <name>Zn(2+)</name>
        <dbReference type="ChEBI" id="CHEBI:29105"/>
    </ligand>
</feature>
<dbReference type="GO" id="GO:0046872">
    <property type="term" value="F:metal ion binding"/>
    <property type="evidence" value="ECO:0007669"/>
    <property type="project" value="UniProtKB-KW"/>
</dbReference>
<gene>
    <name evidence="10" type="primary">yitJ_2</name>
    <name evidence="10" type="ORF">IMCC3135_27725</name>
</gene>
<comment type="cofactor">
    <cofactor evidence="7">
        <name>Zn(2+)</name>
        <dbReference type="ChEBI" id="CHEBI:29105"/>
    </cofactor>
</comment>
<accession>A0A2Z2P0H1</accession>
<name>A0A2Z2P0H1_9GAMM</name>
<evidence type="ECO:0000256" key="6">
    <source>
        <dbReference type="ARBA" id="ARBA00023285"/>
    </source>
</evidence>
<keyword evidence="11" id="KW-1185">Reference proteome</keyword>
<dbReference type="RefSeq" id="WP_088920496.1">
    <property type="nucleotide sequence ID" value="NZ_CP018632.1"/>
</dbReference>
<organism evidence="10 11">
    <name type="scientific">Granulosicoccus antarcticus IMCC3135</name>
    <dbReference type="NCBI Taxonomy" id="1192854"/>
    <lineage>
        <taxon>Bacteria</taxon>
        <taxon>Pseudomonadati</taxon>
        <taxon>Pseudomonadota</taxon>
        <taxon>Gammaproteobacteria</taxon>
        <taxon>Chromatiales</taxon>
        <taxon>Granulosicoccaceae</taxon>
        <taxon>Granulosicoccus</taxon>
    </lineage>
</organism>
<evidence type="ECO:0000313" key="11">
    <source>
        <dbReference type="Proteomes" id="UP000250079"/>
    </source>
</evidence>
<keyword evidence="3 7" id="KW-0808">Transferase</keyword>
<reference evidence="10 11" key="1">
    <citation type="submission" date="2016-12" db="EMBL/GenBank/DDBJ databases">
        <authorList>
            <person name="Song W.-J."/>
            <person name="Kurnit D.M."/>
        </authorList>
    </citation>
    <scope>NUCLEOTIDE SEQUENCE [LARGE SCALE GENOMIC DNA]</scope>
    <source>
        <strain evidence="10 11">IMCC3135</strain>
    </source>
</reference>
<feature type="compositionally biased region" description="Basic residues" evidence="8">
    <location>
        <begin position="342"/>
        <end position="353"/>
    </location>
</feature>
<keyword evidence="5 7" id="KW-0479">Metal-binding</keyword>
<dbReference type="SUPFAM" id="SSF82282">
    <property type="entry name" value="Homocysteine S-methyltransferase"/>
    <property type="match status" value="1"/>
</dbReference>
<dbReference type="InterPro" id="IPR036589">
    <property type="entry name" value="HCY_dom_sf"/>
</dbReference>
<dbReference type="GO" id="GO:0046653">
    <property type="term" value="P:tetrahydrofolate metabolic process"/>
    <property type="evidence" value="ECO:0007669"/>
    <property type="project" value="TreeGrafter"/>
</dbReference>
<keyword evidence="4" id="KW-0949">S-adenosyl-L-methionine</keyword>
<evidence type="ECO:0000256" key="8">
    <source>
        <dbReference type="SAM" id="MobiDB-lite"/>
    </source>
</evidence>
<dbReference type="KEGG" id="gai:IMCC3135_27725"/>
<protein>
    <submittedName>
        <fullName evidence="10">Bifunctional homocysteine S-methyltransferase/5,10-methylenetetrahydrofolate reductase</fullName>
    </submittedName>
</protein>
<dbReference type="AlphaFoldDB" id="A0A2Z2P0H1"/>
<evidence type="ECO:0000256" key="7">
    <source>
        <dbReference type="PROSITE-ProRule" id="PRU00333"/>
    </source>
</evidence>
<dbReference type="NCBIfam" id="NF005718">
    <property type="entry name" value="PRK07534.1"/>
    <property type="match status" value="1"/>
</dbReference>
<dbReference type="EMBL" id="CP018632">
    <property type="protein sequence ID" value="ASJ75598.1"/>
    <property type="molecule type" value="Genomic_DNA"/>
</dbReference>
<evidence type="ECO:0000256" key="5">
    <source>
        <dbReference type="ARBA" id="ARBA00022723"/>
    </source>
</evidence>
<dbReference type="GO" id="GO:0050667">
    <property type="term" value="P:homocysteine metabolic process"/>
    <property type="evidence" value="ECO:0007669"/>
    <property type="project" value="TreeGrafter"/>
</dbReference>
<proteinExistence type="inferred from homology"/>
<keyword evidence="7" id="KW-0862">Zinc</keyword>
<keyword evidence="2 7" id="KW-0489">Methyltransferase</keyword>
<evidence type="ECO:0000256" key="4">
    <source>
        <dbReference type="ARBA" id="ARBA00022691"/>
    </source>
</evidence>
<dbReference type="InterPro" id="IPR050554">
    <property type="entry name" value="Met_Synthase/Corrinoid"/>
</dbReference>
<evidence type="ECO:0000256" key="2">
    <source>
        <dbReference type="ARBA" id="ARBA00022603"/>
    </source>
</evidence>
<feature type="domain" description="Hcy-binding" evidence="9">
    <location>
        <begin position="3"/>
        <end position="297"/>
    </location>
</feature>
<dbReference type="GO" id="GO:0008705">
    <property type="term" value="F:methionine synthase activity"/>
    <property type="evidence" value="ECO:0007669"/>
    <property type="project" value="TreeGrafter"/>
</dbReference>
<dbReference type="PANTHER" id="PTHR45833:SF1">
    <property type="entry name" value="METHIONINE SYNTHASE"/>
    <property type="match status" value="1"/>
</dbReference>
<dbReference type="Gene3D" id="3.20.20.330">
    <property type="entry name" value="Homocysteine-binding-like domain"/>
    <property type="match status" value="1"/>
</dbReference>
<comment type="similarity">
    <text evidence="1">Belongs to the vitamin-B12 dependent methionine synthase family.</text>
</comment>
<evidence type="ECO:0000256" key="1">
    <source>
        <dbReference type="ARBA" id="ARBA00010398"/>
    </source>
</evidence>
<evidence type="ECO:0000259" key="9">
    <source>
        <dbReference type="PROSITE" id="PS50970"/>
    </source>
</evidence>
<keyword evidence="6" id="KW-0170">Cobalt</keyword>
<dbReference type="Pfam" id="PF02574">
    <property type="entry name" value="S-methyl_trans"/>
    <property type="match status" value="1"/>
</dbReference>
<dbReference type="Proteomes" id="UP000250079">
    <property type="component" value="Chromosome"/>
</dbReference>
<dbReference type="InterPro" id="IPR003726">
    <property type="entry name" value="HCY_dom"/>
</dbReference>
<sequence>MTDKLKTLLDDRGLLLADGATGTNLFALGLQTGDSPELWNIDHPERITSLHRSFVNAGSDIILTNSFGGTHYRLGLHKAGHRVAELNTGAARLARIAADESERTVLVAGSMGPTGEILQPNGSVSIDEARQAFAEQAEALAEGGADILWIETISSAEEIEAAVLGAAEVGLPIVYTVSIDTNGRTMMGLTPAEALRISTGLNKDITAIGSNCGVGASEVVAAICNLANAARTLDISPVLVAKANCGIPEYVNGKIVYSGTPELMADYAVLAANAGASIIGGCCGTTPAHVQAMRHAIDEWQPGSESPDVDTLTRVLGELSLGARAQMAGDLSIAGGSASGRGSRHSRRKRTNP</sequence>